<accession>A0A4U5MCP5</accession>
<sequence length="109" mass="11997">MECRRGGVLSHSCLLEATLATTDDRRKPKEEAAVDYQEIQGSRHVGHAGSSRQTPSDRYHNPENKYQGAAPQSELSPGFSKLLCEAEAFQMTLILICDSISTSPIFLCL</sequence>
<dbReference type="AlphaFoldDB" id="A0A4U5MCP5"/>
<reference evidence="2 3" key="2">
    <citation type="journal article" date="2019" name="G3 (Bethesda)">
        <title>Hybrid Assembly of the Genome of the Entomopathogenic Nematode Steinernema carpocapsae Identifies the X-Chromosome.</title>
        <authorList>
            <person name="Serra L."/>
            <person name="Macchietto M."/>
            <person name="Macias-Munoz A."/>
            <person name="McGill C.J."/>
            <person name="Rodriguez I.M."/>
            <person name="Rodriguez B."/>
            <person name="Murad R."/>
            <person name="Mortazavi A."/>
        </authorList>
    </citation>
    <scope>NUCLEOTIDE SEQUENCE [LARGE SCALE GENOMIC DNA]</scope>
    <source>
        <strain evidence="2 3">ALL</strain>
    </source>
</reference>
<feature type="region of interest" description="Disordered" evidence="1">
    <location>
        <begin position="24"/>
        <end position="74"/>
    </location>
</feature>
<evidence type="ECO:0000256" key="1">
    <source>
        <dbReference type="SAM" id="MobiDB-lite"/>
    </source>
</evidence>
<dbReference type="Proteomes" id="UP000298663">
    <property type="component" value="Unassembled WGS sequence"/>
</dbReference>
<reference evidence="2 3" key="1">
    <citation type="journal article" date="2015" name="Genome Biol.">
        <title>Comparative genomics of Steinernema reveals deeply conserved gene regulatory networks.</title>
        <authorList>
            <person name="Dillman A.R."/>
            <person name="Macchietto M."/>
            <person name="Porter C.F."/>
            <person name="Rogers A."/>
            <person name="Williams B."/>
            <person name="Antoshechkin I."/>
            <person name="Lee M.M."/>
            <person name="Goodwin Z."/>
            <person name="Lu X."/>
            <person name="Lewis E.E."/>
            <person name="Goodrich-Blair H."/>
            <person name="Stock S.P."/>
            <person name="Adams B.J."/>
            <person name="Sternberg P.W."/>
            <person name="Mortazavi A."/>
        </authorList>
    </citation>
    <scope>NUCLEOTIDE SEQUENCE [LARGE SCALE GENOMIC DNA]</scope>
    <source>
        <strain evidence="2 3">ALL</strain>
    </source>
</reference>
<gene>
    <name evidence="2" type="ORF">L596_023116</name>
</gene>
<proteinExistence type="predicted"/>
<protein>
    <submittedName>
        <fullName evidence="2">Uncharacterized protein</fullName>
    </submittedName>
</protein>
<keyword evidence="3" id="KW-1185">Reference proteome</keyword>
<evidence type="ECO:0000313" key="3">
    <source>
        <dbReference type="Proteomes" id="UP000298663"/>
    </source>
</evidence>
<dbReference type="EMBL" id="AZBU02000008">
    <property type="protein sequence ID" value="TKR66888.1"/>
    <property type="molecule type" value="Genomic_DNA"/>
</dbReference>
<evidence type="ECO:0000313" key="2">
    <source>
        <dbReference type="EMBL" id="TKR66888.1"/>
    </source>
</evidence>
<organism evidence="2 3">
    <name type="scientific">Steinernema carpocapsae</name>
    <name type="common">Entomopathogenic nematode</name>
    <dbReference type="NCBI Taxonomy" id="34508"/>
    <lineage>
        <taxon>Eukaryota</taxon>
        <taxon>Metazoa</taxon>
        <taxon>Ecdysozoa</taxon>
        <taxon>Nematoda</taxon>
        <taxon>Chromadorea</taxon>
        <taxon>Rhabditida</taxon>
        <taxon>Tylenchina</taxon>
        <taxon>Panagrolaimomorpha</taxon>
        <taxon>Strongyloidoidea</taxon>
        <taxon>Steinernematidae</taxon>
        <taxon>Steinernema</taxon>
    </lineage>
</organism>
<name>A0A4U5MCP5_STECR</name>
<comment type="caution">
    <text evidence="2">The sequence shown here is derived from an EMBL/GenBank/DDBJ whole genome shotgun (WGS) entry which is preliminary data.</text>
</comment>